<protein>
    <recommendedName>
        <fullName evidence="4">Ubiquitin-like protease family profile domain-containing protein</fullName>
    </recommendedName>
</protein>
<keyword evidence="6" id="KW-1185">Reference proteome</keyword>
<proteinExistence type="inferred from homology"/>
<dbReference type="Gene3D" id="3.40.395.10">
    <property type="entry name" value="Adenoviral Proteinase, Chain A"/>
    <property type="match status" value="1"/>
</dbReference>
<comment type="similarity">
    <text evidence="1">Belongs to the peptidase C48 family.</text>
</comment>
<feature type="domain" description="Ubiquitin-like protease family profile" evidence="4">
    <location>
        <begin position="51"/>
        <end position="330"/>
    </location>
</feature>
<sequence>MAAAASGSDTKALSYMESATSSTGGHAISSSDAKSKGNDVLLDIRAFDKSWVVLTKDLKSLRPGVRPNGRLVDWGIARELLGRSSWMGTNQASRSRIATLFSSKWARSLMDNPDHVDRCSTGGRAGNPFLYDLVYMPYRDKERYWTLAVLMYPWRLIPSVRSERSRQGNAYGQQSGSSVFASNAVYCSSTGSSTGQKWQPSYDPSMLRDGDRRIDLVALACANTSGYARREASEGPSHDLPMILWLDSMSQQGHIEVHDAIGAWLQRAALRIYPDEMREKYGLRWVDEDDLMRDAISQRLPMPHRVDVKVPKQPSKSDSGVYVVHFAACLLRNRDRVWNLIEVSRSMSHLHSRWRTRL</sequence>
<dbReference type="EMBL" id="JAPDMZ010000260">
    <property type="protein sequence ID" value="KAK0544834.1"/>
    <property type="molecule type" value="Genomic_DNA"/>
</dbReference>
<evidence type="ECO:0000313" key="5">
    <source>
        <dbReference type="EMBL" id="KAK0544834.1"/>
    </source>
</evidence>
<dbReference type="Proteomes" id="UP001176517">
    <property type="component" value="Unassembled WGS sequence"/>
</dbReference>
<reference evidence="5" key="1">
    <citation type="journal article" date="2023" name="PhytoFront">
        <title>Draft Genome Resources of Seven Strains of Tilletia horrida, Causal Agent of Kernel Smut of Rice.</title>
        <authorList>
            <person name="Khanal S."/>
            <person name="Antony Babu S."/>
            <person name="Zhou X.G."/>
        </authorList>
    </citation>
    <scope>NUCLEOTIDE SEQUENCE</scope>
    <source>
        <strain evidence="5">TX6</strain>
    </source>
</reference>
<dbReference type="PROSITE" id="PS50600">
    <property type="entry name" value="ULP_PROTEASE"/>
    <property type="match status" value="1"/>
</dbReference>
<keyword evidence="3" id="KW-0378">Hydrolase</keyword>
<dbReference type="GO" id="GO:0006508">
    <property type="term" value="P:proteolysis"/>
    <property type="evidence" value="ECO:0007669"/>
    <property type="project" value="UniProtKB-KW"/>
</dbReference>
<evidence type="ECO:0000256" key="2">
    <source>
        <dbReference type="ARBA" id="ARBA00022670"/>
    </source>
</evidence>
<dbReference type="InterPro" id="IPR038765">
    <property type="entry name" value="Papain-like_cys_pep_sf"/>
</dbReference>
<evidence type="ECO:0000256" key="1">
    <source>
        <dbReference type="ARBA" id="ARBA00005234"/>
    </source>
</evidence>
<dbReference type="GO" id="GO:0008234">
    <property type="term" value="F:cysteine-type peptidase activity"/>
    <property type="evidence" value="ECO:0007669"/>
    <property type="project" value="InterPro"/>
</dbReference>
<gene>
    <name evidence="5" type="ORF">OC846_005912</name>
</gene>
<dbReference type="SUPFAM" id="SSF54001">
    <property type="entry name" value="Cysteine proteinases"/>
    <property type="match status" value="1"/>
</dbReference>
<dbReference type="InterPro" id="IPR003653">
    <property type="entry name" value="Peptidase_C48_C"/>
</dbReference>
<dbReference type="AlphaFoldDB" id="A0AAN6GKV9"/>
<dbReference type="GO" id="GO:0019783">
    <property type="term" value="F:ubiquitin-like protein peptidase activity"/>
    <property type="evidence" value="ECO:0007669"/>
    <property type="project" value="UniProtKB-ARBA"/>
</dbReference>
<comment type="caution">
    <text evidence="5">The sequence shown here is derived from an EMBL/GenBank/DDBJ whole genome shotgun (WGS) entry which is preliminary data.</text>
</comment>
<name>A0AAN6GKV9_9BASI</name>
<accession>A0AAN6GKV9</accession>
<evidence type="ECO:0000256" key="3">
    <source>
        <dbReference type="ARBA" id="ARBA00022801"/>
    </source>
</evidence>
<dbReference type="Pfam" id="PF02902">
    <property type="entry name" value="Peptidase_C48"/>
    <property type="match status" value="1"/>
</dbReference>
<evidence type="ECO:0000259" key="4">
    <source>
        <dbReference type="PROSITE" id="PS50600"/>
    </source>
</evidence>
<organism evidence="5 6">
    <name type="scientific">Tilletia horrida</name>
    <dbReference type="NCBI Taxonomy" id="155126"/>
    <lineage>
        <taxon>Eukaryota</taxon>
        <taxon>Fungi</taxon>
        <taxon>Dikarya</taxon>
        <taxon>Basidiomycota</taxon>
        <taxon>Ustilaginomycotina</taxon>
        <taxon>Exobasidiomycetes</taxon>
        <taxon>Tilletiales</taxon>
        <taxon>Tilletiaceae</taxon>
        <taxon>Tilletia</taxon>
    </lineage>
</organism>
<keyword evidence="2" id="KW-0645">Protease</keyword>
<evidence type="ECO:0000313" key="6">
    <source>
        <dbReference type="Proteomes" id="UP001176517"/>
    </source>
</evidence>